<dbReference type="PRINTS" id="PR00069">
    <property type="entry name" value="ALDKETRDTASE"/>
</dbReference>
<dbReference type="RefSeq" id="WP_284341359.1">
    <property type="nucleotide sequence ID" value="NZ_BSNS01000015.1"/>
</dbReference>
<dbReference type="PANTHER" id="PTHR43364:SF6">
    <property type="entry name" value="OXIDOREDUCTASE-RELATED"/>
    <property type="match status" value="1"/>
</dbReference>
<dbReference type="CDD" id="cd19081">
    <property type="entry name" value="AKR_AKR9C1"/>
    <property type="match status" value="1"/>
</dbReference>
<dbReference type="Pfam" id="PF00248">
    <property type="entry name" value="Aldo_ket_red"/>
    <property type="match status" value="1"/>
</dbReference>
<dbReference type="InterPro" id="IPR023210">
    <property type="entry name" value="NADP_OxRdtase_dom"/>
</dbReference>
<evidence type="ECO:0000313" key="2">
    <source>
        <dbReference type="EMBL" id="GLQ55942.1"/>
    </source>
</evidence>
<dbReference type="PANTHER" id="PTHR43364">
    <property type="entry name" value="NADH-SPECIFIC METHYLGLYOXAL REDUCTASE-RELATED"/>
    <property type="match status" value="1"/>
</dbReference>
<accession>A0ABQ5W7V3</accession>
<dbReference type="EMBL" id="BSNS01000015">
    <property type="protein sequence ID" value="GLQ55942.1"/>
    <property type="molecule type" value="Genomic_DNA"/>
</dbReference>
<gene>
    <name evidence="2" type="ORF">GCM10010862_32010</name>
</gene>
<reference evidence="3" key="1">
    <citation type="journal article" date="2019" name="Int. J. Syst. Evol. Microbiol.">
        <title>The Global Catalogue of Microorganisms (GCM) 10K type strain sequencing project: providing services to taxonomists for standard genome sequencing and annotation.</title>
        <authorList>
            <consortium name="The Broad Institute Genomics Platform"/>
            <consortium name="The Broad Institute Genome Sequencing Center for Infectious Disease"/>
            <person name="Wu L."/>
            <person name="Ma J."/>
        </authorList>
    </citation>
    <scope>NUCLEOTIDE SEQUENCE [LARGE SCALE GENOMIC DNA]</scope>
    <source>
        <strain evidence="3">NBRC 112416</strain>
    </source>
</reference>
<feature type="domain" description="NADP-dependent oxidoreductase" evidence="1">
    <location>
        <begin position="15"/>
        <end position="306"/>
    </location>
</feature>
<sequence>MDRRPLGRSELVIEPLVLGGNVFGWTVDEETGFSILDAYLDHGFTAIDTANVYGKGKSETLIGNWLKARGNRERVHVFTKVGGEMTPDKKGLSAAYIREAVEESLKRLQTDYIDLYQSHRPDPDTPHEETLEAYDHLVQAGKVRVIGSSNFTPTMIREALETAVIKSLTRYESEQPLYNLYERDTFDGELQELAIEEGIGIIPYFSLAAGFLTGKYRSAEDFGKSPRGARMDKYLNEKGMRILAALDEVSAAHEATPAEVALAWLVAQPGITAPIASATSLDQLESLAKGVSLKLTNEELSRLTAAGK</sequence>
<dbReference type="Gene3D" id="3.20.20.100">
    <property type="entry name" value="NADP-dependent oxidoreductase domain"/>
    <property type="match status" value="1"/>
</dbReference>
<name>A0ABQ5W7V3_9HYPH</name>
<keyword evidence="3" id="KW-1185">Reference proteome</keyword>
<dbReference type="InterPro" id="IPR020471">
    <property type="entry name" value="AKR"/>
</dbReference>
<dbReference type="Proteomes" id="UP001156691">
    <property type="component" value="Unassembled WGS sequence"/>
</dbReference>
<dbReference type="InterPro" id="IPR050523">
    <property type="entry name" value="AKR_Detox_Biosynth"/>
</dbReference>
<organism evidence="2 3">
    <name type="scientific">Devosia nitrariae</name>
    <dbReference type="NCBI Taxonomy" id="2071872"/>
    <lineage>
        <taxon>Bacteria</taxon>
        <taxon>Pseudomonadati</taxon>
        <taxon>Pseudomonadota</taxon>
        <taxon>Alphaproteobacteria</taxon>
        <taxon>Hyphomicrobiales</taxon>
        <taxon>Devosiaceae</taxon>
        <taxon>Devosia</taxon>
    </lineage>
</organism>
<evidence type="ECO:0000259" key="1">
    <source>
        <dbReference type="Pfam" id="PF00248"/>
    </source>
</evidence>
<protein>
    <submittedName>
        <fullName evidence="2">NADP-dependent aryl-alcohol dehydrogenase</fullName>
    </submittedName>
</protein>
<dbReference type="SUPFAM" id="SSF51430">
    <property type="entry name" value="NAD(P)-linked oxidoreductase"/>
    <property type="match status" value="1"/>
</dbReference>
<proteinExistence type="predicted"/>
<comment type="caution">
    <text evidence="2">The sequence shown here is derived from an EMBL/GenBank/DDBJ whole genome shotgun (WGS) entry which is preliminary data.</text>
</comment>
<evidence type="ECO:0000313" key="3">
    <source>
        <dbReference type="Proteomes" id="UP001156691"/>
    </source>
</evidence>
<dbReference type="InterPro" id="IPR036812">
    <property type="entry name" value="NAD(P)_OxRdtase_dom_sf"/>
</dbReference>